<reference evidence="2" key="1">
    <citation type="journal article" date="2012" name="J. Bacteriol.">
        <title>Genome Sequence of Streptomyces auratus Strain AGR0001, a Phoslactomycin-Producing Actinomycete.</title>
        <authorList>
            <person name="Han X."/>
            <person name="Li M."/>
            <person name="Ding Z."/>
            <person name="Zhao J."/>
            <person name="Ji K."/>
            <person name="Wen M."/>
            <person name="Lu T."/>
        </authorList>
    </citation>
    <scope>NUCLEOTIDE SEQUENCE [LARGE SCALE GENOMIC DNA]</scope>
    <source>
        <strain evidence="2">AGR0001</strain>
    </source>
</reference>
<evidence type="ECO:0000259" key="1">
    <source>
        <dbReference type="Pfam" id="PF03190"/>
    </source>
</evidence>
<dbReference type="EMBL" id="AJGV01000065">
    <property type="protein sequence ID" value="EJJ07305.1"/>
    <property type="molecule type" value="Genomic_DNA"/>
</dbReference>
<feature type="domain" description="Spermatogenesis-associated protein 20-like TRX" evidence="1">
    <location>
        <begin position="8"/>
        <end position="54"/>
    </location>
</feature>
<dbReference type="Gene3D" id="3.40.30.10">
    <property type="entry name" value="Glutaredoxin"/>
    <property type="match status" value="1"/>
</dbReference>
<organism evidence="2">
    <name type="scientific">Streptomyces auratus AGR0001</name>
    <dbReference type="NCBI Taxonomy" id="1160718"/>
    <lineage>
        <taxon>Bacteria</taxon>
        <taxon>Bacillati</taxon>
        <taxon>Actinomycetota</taxon>
        <taxon>Actinomycetes</taxon>
        <taxon>Kitasatosporales</taxon>
        <taxon>Streptomycetaceae</taxon>
        <taxon>Streptomyces</taxon>
    </lineage>
</organism>
<dbReference type="InterPro" id="IPR004879">
    <property type="entry name" value="Ssp411-like_TRX"/>
</dbReference>
<comment type="caution">
    <text evidence="2">The sequence shown here is derived from an EMBL/GenBank/DDBJ whole genome shotgun (WGS) entry which is preliminary data.</text>
</comment>
<dbReference type="InterPro" id="IPR024705">
    <property type="entry name" value="Ssp411"/>
</dbReference>
<proteinExistence type="predicted"/>
<dbReference type="PANTHER" id="PTHR42899">
    <property type="entry name" value="SPERMATOGENESIS-ASSOCIATED PROTEIN 20"/>
    <property type="match status" value="1"/>
</dbReference>
<accession>J2K4B0</accession>
<dbReference type="STRING" id="1160718.SU9_09539"/>
<evidence type="ECO:0000313" key="2">
    <source>
        <dbReference type="EMBL" id="EJJ07305.1"/>
    </source>
</evidence>
<gene>
    <name evidence="2" type="ORF">SU9_09539</name>
</gene>
<dbReference type="AlphaFoldDB" id="J2K4B0"/>
<dbReference type="SUPFAM" id="SSF52833">
    <property type="entry name" value="Thioredoxin-like"/>
    <property type="match status" value="1"/>
</dbReference>
<dbReference type="PATRIC" id="fig|1160718.3.peg.1928"/>
<dbReference type="PANTHER" id="PTHR42899:SF1">
    <property type="entry name" value="SPERMATOGENESIS-ASSOCIATED PROTEIN 20"/>
    <property type="match status" value="1"/>
</dbReference>
<dbReference type="HOGENOM" id="CLU_191186_1_1_11"/>
<name>J2K4B0_9ACTN</name>
<dbReference type="eggNOG" id="COG1331">
    <property type="taxonomic scope" value="Bacteria"/>
</dbReference>
<sequence>MGAHGPTPNRLAHETSPYLLQHADNPVDWWPWSADAFEEARRRGVPVLLSVGYRGAQPSVGVN</sequence>
<protein>
    <recommendedName>
        <fullName evidence="1">Spermatogenesis-associated protein 20-like TRX domain-containing protein</fullName>
    </recommendedName>
</protein>
<dbReference type="InterPro" id="IPR036249">
    <property type="entry name" value="Thioredoxin-like_sf"/>
</dbReference>
<dbReference type="Pfam" id="PF03190">
    <property type="entry name" value="Thioredox_DsbH"/>
    <property type="match status" value="1"/>
</dbReference>